<dbReference type="PROSITE" id="PS00687">
    <property type="entry name" value="ALDEHYDE_DEHYDR_GLU"/>
    <property type="match status" value="1"/>
</dbReference>
<gene>
    <name evidence="6" type="ORF">VFPPC_13519</name>
</gene>
<dbReference type="FunFam" id="3.40.605.10:FF:000001">
    <property type="entry name" value="Aldehyde dehydrogenase 1"/>
    <property type="match status" value="1"/>
</dbReference>
<dbReference type="PANTHER" id="PTHR43720:SF3">
    <property type="entry name" value="ALDEHYDE DEHYDROGENASE ALDH (AFU_ORTHOLOGUE AFUA_8G02310)-RELATED"/>
    <property type="match status" value="1"/>
</dbReference>
<evidence type="ECO:0000256" key="3">
    <source>
        <dbReference type="PROSITE-ProRule" id="PRU10007"/>
    </source>
</evidence>
<dbReference type="GO" id="GO:0046394">
    <property type="term" value="P:carboxylic acid biosynthetic process"/>
    <property type="evidence" value="ECO:0007669"/>
    <property type="project" value="UniProtKB-ARBA"/>
</dbReference>
<dbReference type="FunFam" id="3.40.605.10:FF:000026">
    <property type="entry name" value="Aldehyde dehydrogenase, putative"/>
    <property type="match status" value="1"/>
</dbReference>
<dbReference type="InterPro" id="IPR029510">
    <property type="entry name" value="Ald_DH_CS_GLU"/>
</dbReference>
<dbReference type="InterPro" id="IPR015590">
    <property type="entry name" value="Aldehyde_DH_dom"/>
</dbReference>
<evidence type="ECO:0000313" key="7">
    <source>
        <dbReference type="Proteomes" id="UP000078397"/>
    </source>
</evidence>
<evidence type="ECO:0000256" key="4">
    <source>
        <dbReference type="RuleBase" id="RU003345"/>
    </source>
</evidence>
<dbReference type="RefSeq" id="XP_018147984.1">
    <property type="nucleotide sequence ID" value="XM_018291294.1"/>
</dbReference>
<dbReference type="Gene3D" id="3.40.605.10">
    <property type="entry name" value="Aldehyde Dehydrogenase, Chain A, domain 1"/>
    <property type="match status" value="1"/>
</dbReference>
<dbReference type="EMBL" id="LSBJ02000002">
    <property type="protein sequence ID" value="OAQ71447.1"/>
    <property type="molecule type" value="Genomic_DNA"/>
</dbReference>
<dbReference type="InterPro" id="IPR016163">
    <property type="entry name" value="Ald_DH_C"/>
</dbReference>
<dbReference type="STRING" id="1380566.A0A179G181"/>
<comment type="caution">
    <text evidence="6">The sequence shown here is derived from an EMBL/GenBank/DDBJ whole genome shotgun (WGS) entry which is preliminary data.</text>
</comment>
<name>A0A179G181_METCM</name>
<protein>
    <submittedName>
        <fullName evidence="6">Retinal dehydrogenase 2</fullName>
    </submittedName>
</protein>
<feature type="domain" description="Aldehyde dehydrogenase" evidence="5">
    <location>
        <begin position="30"/>
        <end position="491"/>
    </location>
</feature>
<dbReference type="InterPro" id="IPR016162">
    <property type="entry name" value="Ald_DH_N"/>
</dbReference>
<dbReference type="GO" id="GO:0004029">
    <property type="term" value="F:aldehyde dehydrogenase (NAD+) activity"/>
    <property type="evidence" value="ECO:0007669"/>
    <property type="project" value="TreeGrafter"/>
</dbReference>
<sequence>MALFQDLETPNGHMYRQPLGLFINNEFVQSIEGGTIPSIDPATEELITSVQSASGRDVDAAVSAAQEALVHPSWKLLSSTDRGKLLAKLADLVEGQMELLASIEAWDTGKPYRVTVNEDIPEAVSVLRYYAGWCDKIHGKTISTTVDKFAYTIRQPVGVVGQIIPWNYPLSTATWKLAPALACGNTIVLKASELTPLSILMLGQLIKLAGFPPGVVNLLNGVGSEAGSRLVEHPHVDKISFTGSTATAKAIMSAAAVNLKKITLEAGGKSALLVFDDADLDQAVRWSHFGVMSNQGQICSATSRILVQRTIYKNFIERFIKTVQETSKVGVQWDDATYQGPQASKSQYDKIISYIETGQAEGATLVLGGKPCLVKGKGYFISPAVFADVTDSMRIYQEEIFGPVAVIAAFDSEDEAITKANCSSYGLAAAIFTRDVKRAHRLSAEVEAGTVWINSSQDIDFRVPFGGVKQSGFGRELGKAALEAYSQIKAVHVNMGADI</sequence>
<keyword evidence="2 4" id="KW-0560">Oxidoreductase</keyword>
<evidence type="ECO:0000256" key="1">
    <source>
        <dbReference type="ARBA" id="ARBA00009986"/>
    </source>
</evidence>
<evidence type="ECO:0000313" key="6">
    <source>
        <dbReference type="EMBL" id="OAQ71447.1"/>
    </source>
</evidence>
<feature type="active site" evidence="3">
    <location>
        <position position="265"/>
    </location>
</feature>
<dbReference type="FunFam" id="3.40.309.10:FF:000012">
    <property type="entry name" value="Betaine aldehyde dehydrogenase"/>
    <property type="match status" value="1"/>
</dbReference>
<dbReference type="Gene3D" id="3.40.309.10">
    <property type="entry name" value="Aldehyde Dehydrogenase, Chain A, domain 2"/>
    <property type="match status" value="1"/>
</dbReference>
<organism evidence="6 7">
    <name type="scientific">Pochonia chlamydosporia 170</name>
    <dbReference type="NCBI Taxonomy" id="1380566"/>
    <lineage>
        <taxon>Eukaryota</taxon>
        <taxon>Fungi</taxon>
        <taxon>Dikarya</taxon>
        <taxon>Ascomycota</taxon>
        <taxon>Pezizomycotina</taxon>
        <taxon>Sordariomycetes</taxon>
        <taxon>Hypocreomycetidae</taxon>
        <taxon>Hypocreales</taxon>
        <taxon>Clavicipitaceae</taxon>
        <taxon>Pochonia</taxon>
    </lineage>
</organism>
<dbReference type="GO" id="GO:0006598">
    <property type="term" value="P:polyamine catabolic process"/>
    <property type="evidence" value="ECO:0007669"/>
    <property type="project" value="TreeGrafter"/>
</dbReference>
<dbReference type="GeneID" id="28855288"/>
<dbReference type="SUPFAM" id="SSF53720">
    <property type="entry name" value="ALDH-like"/>
    <property type="match status" value="1"/>
</dbReference>
<reference evidence="6 7" key="1">
    <citation type="journal article" date="2016" name="PLoS Pathog.">
        <title>Biosynthesis of antibiotic leucinostatins in bio-control fungus Purpureocillium lilacinum and their inhibition on phytophthora revealed by genome mining.</title>
        <authorList>
            <person name="Wang G."/>
            <person name="Liu Z."/>
            <person name="Lin R."/>
            <person name="Li E."/>
            <person name="Mao Z."/>
            <person name="Ling J."/>
            <person name="Yang Y."/>
            <person name="Yin W.B."/>
            <person name="Xie B."/>
        </authorList>
    </citation>
    <scope>NUCLEOTIDE SEQUENCE [LARGE SCALE GENOMIC DNA]</scope>
    <source>
        <strain evidence="6">170</strain>
    </source>
</reference>
<proteinExistence type="inferred from homology"/>
<dbReference type="AlphaFoldDB" id="A0A179G181"/>
<evidence type="ECO:0000256" key="2">
    <source>
        <dbReference type="ARBA" id="ARBA00023002"/>
    </source>
</evidence>
<evidence type="ECO:0000259" key="5">
    <source>
        <dbReference type="Pfam" id="PF00171"/>
    </source>
</evidence>
<dbReference type="KEGG" id="pchm:VFPPC_13519"/>
<dbReference type="OrthoDB" id="310895at2759"/>
<comment type="similarity">
    <text evidence="1 4">Belongs to the aldehyde dehydrogenase family.</text>
</comment>
<dbReference type="Pfam" id="PF00171">
    <property type="entry name" value="Aldedh"/>
    <property type="match status" value="1"/>
</dbReference>
<accession>A0A179G181</accession>
<keyword evidence="7" id="KW-1185">Reference proteome</keyword>
<dbReference type="PANTHER" id="PTHR43720">
    <property type="entry name" value="2-AMINOMUCONIC SEMIALDEHYDE DEHYDROGENASE"/>
    <property type="match status" value="1"/>
</dbReference>
<dbReference type="Proteomes" id="UP000078397">
    <property type="component" value="Unassembled WGS sequence"/>
</dbReference>
<dbReference type="InterPro" id="IPR016161">
    <property type="entry name" value="Ald_DH/histidinol_DH"/>
</dbReference>